<organism evidence="1 2">
    <name type="scientific">Mucilaginibacter ginkgonis</name>
    <dbReference type="NCBI Taxonomy" id="2682091"/>
    <lineage>
        <taxon>Bacteria</taxon>
        <taxon>Pseudomonadati</taxon>
        <taxon>Bacteroidota</taxon>
        <taxon>Sphingobacteriia</taxon>
        <taxon>Sphingobacteriales</taxon>
        <taxon>Sphingobacteriaceae</taxon>
        <taxon>Mucilaginibacter</taxon>
    </lineage>
</organism>
<dbReference type="AlphaFoldDB" id="A0A6I4HW76"/>
<dbReference type="Proteomes" id="UP000429232">
    <property type="component" value="Chromosome"/>
</dbReference>
<keyword evidence="2" id="KW-1185">Reference proteome</keyword>
<evidence type="ECO:0000313" key="2">
    <source>
        <dbReference type="Proteomes" id="UP000429232"/>
    </source>
</evidence>
<name>A0A6I4HW76_9SPHI</name>
<evidence type="ECO:0000313" key="1">
    <source>
        <dbReference type="EMBL" id="QQL51092.1"/>
    </source>
</evidence>
<dbReference type="EMBL" id="CP066775">
    <property type="protein sequence ID" value="QQL51092.1"/>
    <property type="molecule type" value="Genomic_DNA"/>
</dbReference>
<protein>
    <submittedName>
        <fullName evidence="1">Uncharacterized protein</fullName>
    </submittedName>
</protein>
<dbReference type="RefSeq" id="WP_157523665.1">
    <property type="nucleotide sequence ID" value="NZ_CP066775.1"/>
</dbReference>
<proteinExistence type="predicted"/>
<reference evidence="1 2" key="1">
    <citation type="submission" date="2020-12" db="EMBL/GenBank/DDBJ databases">
        <title>HMF7856_wgs.fasta genome submission.</title>
        <authorList>
            <person name="Kang H."/>
            <person name="Kim H."/>
            <person name="Joh K."/>
        </authorList>
    </citation>
    <scope>NUCLEOTIDE SEQUENCE [LARGE SCALE GENOMIC DNA]</scope>
    <source>
        <strain evidence="1 2">HMF7856</strain>
    </source>
</reference>
<dbReference type="KEGG" id="mgik:GO620_006480"/>
<sequence length="190" mass="21442">MDKNTLSQEVVKYIDYGSEEYVKQLMELDSRRKQTTMLPYVGVLRYPSSDFKVGLNYAPTVQFQDSTYVGYMDMLLPTYTPTDNTSKTSFSVLEFELDGVTRQFLQVSKGDAVSTTGQKFKDFVAGLYPKANHQIPFNRSFLHTLKNVNVKGGEYVDSANGWVLNTQGAGQYTSSLEFEIAISGYKIILQ</sequence>
<gene>
    <name evidence="1" type="ORF">GO620_006480</name>
</gene>
<accession>A0A6I4HW76</accession>